<dbReference type="AlphaFoldDB" id="A0A9P6ADJ4"/>
<name>A0A9P6ADJ4_9AGAM</name>
<protein>
    <submittedName>
        <fullName evidence="1">Uncharacterized protein</fullName>
    </submittedName>
</protein>
<reference evidence="1" key="1">
    <citation type="journal article" date="2020" name="Nat. Commun.">
        <title>Large-scale genome sequencing of mycorrhizal fungi provides insights into the early evolution of symbiotic traits.</title>
        <authorList>
            <person name="Miyauchi S."/>
            <person name="Kiss E."/>
            <person name="Kuo A."/>
            <person name="Drula E."/>
            <person name="Kohler A."/>
            <person name="Sanchez-Garcia M."/>
            <person name="Morin E."/>
            <person name="Andreopoulos B."/>
            <person name="Barry K.W."/>
            <person name="Bonito G."/>
            <person name="Buee M."/>
            <person name="Carver A."/>
            <person name="Chen C."/>
            <person name="Cichocki N."/>
            <person name="Clum A."/>
            <person name="Culley D."/>
            <person name="Crous P.W."/>
            <person name="Fauchery L."/>
            <person name="Girlanda M."/>
            <person name="Hayes R.D."/>
            <person name="Keri Z."/>
            <person name="LaButti K."/>
            <person name="Lipzen A."/>
            <person name="Lombard V."/>
            <person name="Magnuson J."/>
            <person name="Maillard F."/>
            <person name="Murat C."/>
            <person name="Nolan M."/>
            <person name="Ohm R.A."/>
            <person name="Pangilinan J."/>
            <person name="Pereira M.F."/>
            <person name="Perotto S."/>
            <person name="Peter M."/>
            <person name="Pfister S."/>
            <person name="Riley R."/>
            <person name="Sitrit Y."/>
            <person name="Stielow J.B."/>
            <person name="Szollosi G."/>
            <person name="Zifcakova L."/>
            <person name="Stursova M."/>
            <person name="Spatafora J.W."/>
            <person name="Tedersoo L."/>
            <person name="Vaario L.M."/>
            <person name="Yamada A."/>
            <person name="Yan M."/>
            <person name="Wang P."/>
            <person name="Xu J."/>
            <person name="Bruns T."/>
            <person name="Baldrian P."/>
            <person name="Vilgalys R."/>
            <person name="Dunand C."/>
            <person name="Henrissat B."/>
            <person name="Grigoriev I.V."/>
            <person name="Hibbett D."/>
            <person name="Nagy L.G."/>
            <person name="Martin F.M."/>
        </authorList>
    </citation>
    <scope>NUCLEOTIDE SEQUENCE</scope>
    <source>
        <strain evidence="1">UP504</strain>
    </source>
</reference>
<keyword evidence="2" id="KW-1185">Reference proteome</keyword>
<gene>
    <name evidence="1" type="ORF">BS47DRAFT_1402061</name>
</gene>
<evidence type="ECO:0000313" key="2">
    <source>
        <dbReference type="Proteomes" id="UP000886523"/>
    </source>
</evidence>
<evidence type="ECO:0000313" key="1">
    <source>
        <dbReference type="EMBL" id="KAF9503779.1"/>
    </source>
</evidence>
<organism evidence="1 2">
    <name type="scientific">Hydnum rufescens UP504</name>
    <dbReference type="NCBI Taxonomy" id="1448309"/>
    <lineage>
        <taxon>Eukaryota</taxon>
        <taxon>Fungi</taxon>
        <taxon>Dikarya</taxon>
        <taxon>Basidiomycota</taxon>
        <taxon>Agaricomycotina</taxon>
        <taxon>Agaricomycetes</taxon>
        <taxon>Cantharellales</taxon>
        <taxon>Hydnaceae</taxon>
        <taxon>Hydnum</taxon>
    </lineage>
</organism>
<comment type="caution">
    <text evidence="1">The sequence shown here is derived from an EMBL/GenBank/DDBJ whole genome shotgun (WGS) entry which is preliminary data.</text>
</comment>
<dbReference type="EMBL" id="MU129301">
    <property type="protein sequence ID" value="KAF9503779.1"/>
    <property type="molecule type" value="Genomic_DNA"/>
</dbReference>
<proteinExistence type="predicted"/>
<accession>A0A9P6ADJ4</accession>
<sequence length="108" mass="11856">MNTRRTLLRQGQLVFPLLLSPLPQHLPHRPQAVLVLTPQSNKKTQSLQIPTAEVVGAGPSGVIMTESSRIGGYPSGPVVWSTFVESRPLDIDLEPSLCLRFIYISRPG</sequence>
<dbReference type="Proteomes" id="UP000886523">
    <property type="component" value="Unassembled WGS sequence"/>
</dbReference>